<dbReference type="SUPFAM" id="SSF51905">
    <property type="entry name" value="FAD/NAD(P)-binding domain"/>
    <property type="match status" value="1"/>
</dbReference>
<dbReference type="InterPro" id="IPR020946">
    <property type="entry name" value="Flavin_mOase-like"/>
</dbReference>
<evidence type="ECO:0000256" key="2">
    <source>
        <dbReference type="ARBA" id="ARBA00010139"/>
    </source>
</evidence>
<dbReference type="AlphaFoldDB" id="A0AAJ0G6T5"/>
<evidence type="ECO:0000256" key="7">
    <source>
        <dbReference type="ARBA" id="ARBA00023033"/>
    </source>
</evidence>
<evidence type="ECO:0000256" key="1">
    <source>
        <dbReference type="ARBA" id="ARBA00001974"/>
    </source>
</evidence>
<keyword evidence="4" id="KW-0274">FAD</keyword>
<evidence type="ECO:0008006" key="11">
    <source>
        <dbReference type="Google" id="ProtNLM"/>
    </source>
</evidence>
<evidence type="ECO:0000256" key="3">
    <source>
        <dbReference type="ARBA" id="ARBA00022630"/>
    </source>
</evidence>
<sequence length="549" mass="61333">MANADQITAARHGHSRPHLTNGASTPNKSANSNFQCDVIVIGAGFCGITAIHRFRKLGMKVKCFEAGNGLGGVWHFNTYPGARVDSEVPFYQLNIPEVWQSWIFGERFPSGPELQRYFEHVDRTLDLSRDVFFNARVNDCSWDETELLWTVKTHQGHEAQAKYLVVCTGLLHYTFTPSFPGFDRYKGEICHAGAWNQKFTTKGKKVAIIGAGSTGVQITQEIGKEADQTTVFLTTEEQLQVRPYYPVLFKAGRQSHAGFPSERPPQGMFETSAEERTELLERLWDVGGPAFALNGYGDVMFDPKANKAAYDFWAGKVRQRLKDPQKQKIMAPQNAPYYFGTKRIPLENDYYEVLDQPNVSIHDLNSAPFETFVKDGVVTADGKVHTFDAVVLATGFDSHTGSLTHMGLRNKDGTDLKDTWEDGVHTYLGLTVSGYPNMFMGFAPQAPTALSNGPTCIEAQIEIIVDMVRKMELEGVRWIEAQPSAEKEWKASIDGMVEGTLFPFTNSWWNAGNVPGKKAANMLYVAGIEHYEAVCRDKLDGWKGFDVLH</sequence>
<keyword evidence="7" id="KW-0503">Monooxygenase</keyword>
<name>A0AAJ0G6T5_9PEZI</name>
<dbReference type="EMBL" id="JAWDJX010000167">
    <property type="protein sequence ID" value="KAK3045700.1"/>
    <property type="molecule type" value="Genomic_DNA"/>
</dbReference>
<evidence type="ECO:0000256" key="8">
    <source>
        <dbReference type="SAM" id="MobiDB-lite"/>
    </source>
</evidence>
<dbReference type="PANTHER" id="PTHR43098:SF3">
    <property type="entry name" value="L-ORNITHINE N(5)-MONOOXYGENASE-RELATED"/>
    <property type="match status" value="1"/>
</dbReference>
<dbReference type="InterPro" id="IPR036188">
    <property type="entry name" value="FAD/NAD-bd_sf"/>
</dbReference>
<evidence type="ECO:0000313" key="10">
    <source>
        <dbReference type="Proteomes" id="UP001271007"/>
    </source>
</evidence>
<dbReference type="GO" id="GO:0050660">
    <property type="term" value="F:flavin adenine dinucleotide binding"/>
    <property type="evidence" value="ECO:0007669"/>
    <property type="project" value="InterPro"/>
</dbReference>
<protein>
    <recommendedName>
        <fullName evidence="11">FAD/NAD(P)-binding domain-containing protein</fullName>
    </recommendedName>
</protein>
<keyword evidence="3" id="KW-0285">Flavoprotein</keyword>
<dbReference type="InterPro" id="IPR050775">
    <property type="entry name" value="FAD-binding_Monooxygenases"/>
</dbReference>
<evidence type="ECO:0000256" key="4">
    <source>
        <dbReference type="ARBA" id="ARBA00022827"/>
    </source>
</evidence>
<evidence type="ECO:0000256" key="6">
    <source>
        <dbReference type="ARBA" id="ARBA00023002"/>
    </source>
</evidence>
<gene>
    <name evidence="9" type="ORF">LTR09_012752</name>
</gene>
<dbReference type="PRINTS" id="PR00411">
    <property type="entry name" value="PNDRDTASEI"/>
</dbReference>
<dbReference type="Proteomes" id="UP001271007">
    <property type="component" value="Unassembled WGS sequence"/>
</dbReference>
<evidence type="ECO:0000256" key="5">
    <source>
        <dbReference type="ARBA" id="ARBA00022857"/>
    </source>
</evidence>
<feature type="region of interest" description="Disordered" evidence="8">
    <location>
        <begin position="1"/>
        <end position="28"/>
    </location>
</feature>
<comment type="caution">
    <text evidence="9">The sequence shown here is derived from an EMBL/GenBank/DDBJ whole genome shotgun (WGS) entry which is preliminary data.</text>
</comment>
<accession>A0AAJ0G6T5</accession>
<organism evidence="9 10">
    <name type="scientific">Extremus antarcticus</name>
    <dbReference type="NCBI Taxonomy" id="702011"/>
    <lineage>
        <taxon>Eukaryota</taxon>
        <taxon>Fungi</taxon>
        <taxon>Dikarya</taxon>
        <taxon>Ascomycota</taxon>
        <taxon>Pezizomycotina</taxon>
        <taxon>Dothideomycetes</taxon>
        <taxon>Dothideomycetidae</taxon>
        <taxon>Mycosphaerellales</taxon>
        <taxon>Extremaceae</taxon>
        <taxon>Extremus</taxon>
    </lineage>
</organism>
<reference evidence="9" key="1">
    <citation type="submission" date="2023-04" db="EMBL/GenBank/DDBJ databases">
        <title>Black Yeasts Isolated from many extreme environments.</title>
        <authorList>
            <person name="Coleine C."/>
            <person name="Stajich J.E."/>
            <person name="Selbmann L."/>
        </authorList>
    </citation>
    <scope>NUCLEOTIDE SEQUENCE</scope>
    <source>
        <strain evidence="9">CCFEE 5312</strain>
    </source>
</reference>
<comment type="cofactor">
    <cofactor evidence="1">
        <name>FAD</name>
        <dbReference type="ChEBI" id="CHEBI:57692"/>
    </cofactor>
</comment>
<keyword evidence="10" id="KW-1185">Reference proteome</keyword>
<dbReference type="GO" id="GO:0004499">
    <property type="term" value="F:N,N-dimethylaniline monooxygenase activity"/>
    <property type="evidence" value="ECO:0007669"/>
    <property type="project" value="InterPro"/>
</dbReference>
<dbReference type="PANTHER" id="PTHR43098">
    <property type="entry name" value="L-ORNITHINE N(5)-MONOOXYGENASE-RELATED"/>
    <property type="match status" value="1"/>
</dbReference>
<proteinExistence type="inferred from homology"/>
<dbReference type="GO" id="GO:0050661">
    <property type="term" value="F:NADP binding"/>
    <property type="evidence" value="ECO:0007669"/>
    <property type="project" value="InterPro"/>
</dbReference>
<dbReference type="Pfam" id="PF00743">
    <property type="entry name" value="FMO-like"/>
    <property type="match status" value="1"/>
</dbReference>
<keyword evidence="5" id="KW-0521">NADP</keyword>
<keyword evidence="6" id="KW-0560">Oxidoreductase</keyword>
<comment type="similarity">
    <text evidence="2">Belongs to the FAD-binding monooxygenase family.</text>
</comment>
<dbReference type="Gene3D" id="3.50.50.60">
    <property type="entry name" value="FAD/NAD(P)-binding domain"/>
    <property type="match status" value="2"/>
</dbReference>
<evidence type="ECO:0000313" key="9">
    <source>
        <dbReference type="EMBL" id="KAK3045700.1"/>
    </source>
</evidence>